<dbReference type="Proteomes" id="UP000229730">
    <property type="component" value="Unassembled WGS sequence"/>
</dbReference>
<dbReference type="OrthoDB" id="9800501at2"/>
<dbReference type="RefSeq" id="WP_099473950.1">
    <property type="nucleotide sequence ID" value="NZ_CP041025.1"/>
</dbReference>
<evidence type="ECO:0000256" key="1">
    <source>
        <dbReference type="ARBA" id="ARBA00022729"/>
    </source>
</evidence>
<dbReference type="Pfam" id="PF03548">
    <property type="entry name" value="LolA"/>
    <property type="match status" value="1"/>
</dbReference>
<name>A0A2G4YP54_9PROT</name>
<dbReference type="AlphaFoldDB" id="A0A2G4YP54"/>
<sequence>MKHYLISGVAACLLGAASLGVSPAAMAQQTTEPNLTDTLADPRNLPEALTAEKAPKDAQSKAEKDAETLQRIEKSLNSIKSMTAAFVQRAPDGTVAEGTLSLERPGKLRFDFGDDAPFLVVSNGNLLTFIDYDVKQVSRWPIKKTPLGILVDDEIRFDGSVEVPDIVYFAGLVKVPVIDPERQEYGYIVLIFEESSMELRSWEVIDAQGYTTRVALINPQYNVKIDEKAFTYKDPRPPKRGPRRH</sequence>
<dbReference type="EMBL" id="PDEM01000025">
    <property type="protein sequence ID" value="PHZ84112.1"/>
    <property type="molecule type" value="Genomic_DNA"/>
</dbReference>
<accession>A0A2G4YP54</accession>
<gene>
    <name evidence="3" type="ORF">CRD36_12995</name>
</gene>
<feature type="chain" id="PRO_5013767706" evidence="2">
    <location>
        <begin position="28"/>
        <end position="245"/>
    </location>
</feature>
<protein>
    <submittedName>
        <fullName evidence="3">Cell envelope biogenesis protein LolA</fullName>
    </submittedName>
</protein>
<evidence type="ECO:0000313" key="3">
    <source>
        <dbReference type="EMBL" id="PHZ84112.1"/>
    </source>
</evidence>
<organism evidence="3 4">
    <name type="scientific">Paremcibacter congregatus</name>
    <dbReference type="NCBI Taxonomy" id="2043170"/>
    <lineage>
        <taxon>Bacteria</taxon>
        <taxon>Pseudomonadati</taxon>
        <taxon>Pseudomonadota</taxon>
        <taxon>Alphaproteobacteria</taxon>
        <taxon>Emcibacterales</taxon>
        <taxon>Emcibacteraceae</taxon>
        <taxon>Paremcibacter</taxon>
    </lineage>
</organism>
<reference evidence="3 4" key="1">
    <citation type="submission" date="2017-10" db="EMBL/GenBank/DDBJ databases">
        <title>Frigbacter circumglobatus gen. nov. sp. nov., isolated from sediment cultured in situ.</title>
        <authorList>
            <person name="Zhao Z."/>
        </authorList>
    </citation>
    <scope>NUCLEOTIDE SEQUENCE [LARGE SCALE GENOMIC DNA]</scope>
    <source>
        <strain evidence="3 4">ZYL</strain>
    </source>
</reference>
<keyword evidence="1 2" id="KW-0732">Signal</keyword>
<dbReference type="InParanoid" id="A0A2G4YP54"/>
<evidence type="ECO:0000256" key="2">
    <source>
        <dbReference type="SAM" id="SignalP"/>
    </source>
</evidence>
<comment type="caution">
    <text evidence="3">The sequence shown here is derived from an EMBL/GenBank/DDBJ whole genome shotgun (WGS) entry which is preliminary data.</text>
</comment>
<feature type="signal peptide" evidence="2">
    <location>
        <begin position="1"/>
        <end position="27"/>
    </location>
</feature>
<dbReference type="InterPro" id="IPR029046">
    <property type="entry name" value="LolA/LolB/LppX"/>
</dbReference>
<dbReference type="InterPro" id="IPR004564">
    <property type="entry name" value="OM_lipoprot_carrier_LolA-like"/>
</dbReference>
<dbReference type="CDD" id="cd16325">
    <property type="entry name" value="LolA"/>
    <property type="match status" value="1"/>
</dbReference>
<evidence type="ECO:0000313" key="4">
    <source>
        <dbReference type="Proteomes" id="UP000229730"/>
    </source>
</evidence>
<dbReference type="PANTHER" id="PTHR35869:SF1">
    <property type="entry name" value="OUTER-MEMBRANE LIPOPROTEIN CARRIER PROTEIN"/>
    <property type="match status" value="1"/>
</dbReference>
<dbReference type="Gene3D" id="2.50.20.10">
    <property type="entry name" value="Lipoprotein localisation LolA/LolB/LppX"/>
    <property type="match status" value="1"/>
</dbReference>
<dbReference type="SUPFAM" id="SSF89392">
    <property type="entry name" value="Prokaryotic lipoproteins and lipoprotein localization factors"/>
    <property type="match status" value="1"/>
</dbReference>
<proteinExistence type="predicted"/>
<dbReference type="PANTHER" id="PTHR35869">
    <property type="entry name" value="OUTER-MEMBRANE LIPOPROTEIN CARRIER PROTEIN"/>
    <property type="match status" value="1"/>
</dbReference>
<keyword evidence="4" id="KW-1185">Reference proteome</keyword>